<proteinExistence type="inferred from homology"/>
<accession>A0A6A6WLM1</accession>
<dbReference type="EMBL" id="ML996565">
    <property type="protein sequence ID" value="KAF2763105.1"/>
    <property type="molecule type" value="Genomic_DNA"/>
</dbReference>
<dbReference type="PRINTS" id="PR00081">
    <property type="entry name" value="GDHRDH"/>
</dbReference>
<dbReference type="InterPro" id="IPR051468">
    <property type="entry name" value="Fungal_SecMetab_SDRs"/>
</dbReference>
<dbReference type="InterPro" id="IPR036291">
    <property type="entry name" value="NAD(P)-bd_dom_sf"/>
</dbReference>
<comment type="similarity">
    <text evidence="1 2">Belongs to the short-chain dehydrogenases/reductases (SDR) family.</text>
</comment>
<name>A0A6A6WLM1_9PEZI</name>
<dbReference type="PRINTS" id="PR00080">
    <property type="entry name" value="SDRFAMILY"/>
</dbReference>
<dbReference type="OrthoDB" id="7289984at2759"/>
<dbReference type="SUPFAM" id="SSF51735">
    <property type="entry name" value="NAD(P)-binding Rossmann-fold domains"/>
    <property type="match status" value="1"/>
</dbReference>
<dbReference type="GeneID" id="54484149"/>
<evidence type="ECO:0000313" key="4">
    <source>
        <dbReference type="Proteomes" id="UP000799437"/>
    </source>
</evidence>
<evidence type="ECO:0000256" key="1">
    <source>
        <dbReference type="ARBA" id="ARBA00006484"/>
    </source>
</evidence>
<dbReference type="InterPro" id="IPR002347">
    <property type="entry name" value="SDR_fam"/>
</dbReference>
<dbReference type="AlphaFoldDB" id="A0A6A6WLM1"/>
<dbReference type="GO" id="GO:0016491">
    <property type="term" value="F:oxidoreductase activity"/>
    <property type="evidence" value="ECO:0007669"/>
    <property type="project" value="TreeGrafter"/>
</dbReference>
<evidence type="ECO:0000313" key="3">
    <source>
        <dbReference type="EMBL" id="KAF2763105.1"/>
    </source>
</evidence>
<keyword evidence="4" id="KW-1185">Reference proteome</keyword>
<dbReference type="Proteomes" id="UP000799437">
    <property type="component" value="Unassembled WGS sequence"/>
</dbReference>
<reference evidence="3" key="1">
    <citation type="journal article" date="2020" name="Stud. Mycol.">
        <title>101 Dothideomycetes genomes: a test case for predicting lifestyles and emergence of pathogens.</title>
        <authorList>
            <person name="Haridas S."/>
            <person name="Albert R."/>
            <person name="Binder M."/>
            <person name="Bloem J."/>
            <person name="Labutti K."/>
            <person name="Salamov A."/>
            <person name="Andreopoulos B."/>
            <person name="Baker S."/>
            <person name="Barry K."/>
            <person name="Bills G."/>
            <person name="Bluhm B."/>
            <person name="Cannon C."/>
            <person name="Castanera R."/>
            <person name="Culley D."/>
            <person name="Daum C."/>
            <person name="Ezra D."/>
            <person name="Gonzalez J."/>
            <person name="Henrissat B."/>
            <person name="Kuo A."/>
            <person name="Liang C."/>
            <person name="Lipzen A."/>
            <person name="Lutzoni F."/>
            <person name="Magnuson J."/>
            <person name="Mondo S."/>
            <person name="Nolan M."/>
            <person name="Ohm R."/>
            <person name="Pangilinan J."/>
            <person name="Park H.-J."/>
            <person name="Ramirez L."/>
            <person name="Alfaro M."/>
            <person name="Sun H."/>
            <person name="Tritt A."/>
            <person name="Yoshinaga Y."/>
            <person name="Zwiers L.-H."/>
            <person name="Turgeon B."/>
            <person name="Goodwin S."/>
            <person name="Spatafora J."/>
            <person name="Crous P."/>
            <person name="Grigoriev I."/>
        </authorList>
    </citation>
    <scope>NUCLEOTIDE SEQUENCE</scope>
    <source>
        <strain evidence="3">CBS 121739</strain>
    </source>
</reference>
<organism evidence="3 4">
    <name type="scientific">Pseudovirgaria hyperparasitica</name>
    <dbReference type="NCBI Taxonomy" id="470096"/>
    <lineage>
        <taxon>Eukaryota</taxon>
        <taxon>Fungi</taxon>
        <taxon>Dikarya</taxon>
        <taxon>Ascomycota</taxon>
        <taxon>Pezizomycotina</taxon>
        <taxon>Dothideomycetes</taxon>
        <taxon>Dothideomycetes incertae sedis</taxon>
        <taxon>Acrospermales</taxon>
        <taxon>Acrospermaceae</taxon>
        <taxon>Pseudovirgaria</taxon>
    </lineage>
</organism>
<dbReference type="RefSeq" id="XP_033605556.1">
    <property type="nucleotide sequence ID" value="XM_033743095.1"/>
</dbReference>
<dbReference type="PANTHER" id="PTHR43544">
    <property type="entry name" value="SHORT-CHAIN DEHYDROGENASE/REDUCTASE"/>
    <property type="match status" value="1"/>
</dbReference>
<dbReference type="Pfam" id="PF00106">
    <property type="entry name" value="adh_short"/>
    <property type="match status" value="1"/>
</dbReference>
<gene>
    <name evidence="3" type="ORF">EJ05DRAFT_472042</name>
</gene>
<dbReference type="Gene3D" id="3.40.50.720">
    <property type="entry name" value="NAD(P)-binding Rossmann-like Domain"/>
    <property type="match status" value="1"/>
</dbReference>
<protein>
    <submittedName>
        <fullName evidence="3">NAD(P)-binding protein</fullName>
    </submittedName>
</protein>
<dbReference type="GO" id="GO:0005737">
    <property type="term" value="C:cytoplasm"/>
    <property type="evidence" value="ECO:0007669"/>
    <property type="project" value="TreeGrafter"/>
</dbReference>
<dbReference type="PANTHER" id="PTHR43544:SF36">
    <property type="entry name" value="CHAIN OXIDOREDUCTASE (CSGA), PUTATIVE (AFU_ORTHOLOGUE AFUA_4G00910)-RELATED"/>
    <property type="match status" value="1"/>
</dbReference>
<evidence type="ECO:0000256" key="2">
    <source>
        <dbReference type="RuleBase" id="RU000363"/>
    </source>
</evidence>
<sequence length="256" mass="27792">MASYLITGTSRGLGLELVSQLAARPVEDVRLIIATARNTEAGALQTLATEHKHRIELLSLDVTSQESISAAVKQVETLLGGKGLDVLVNNAGVCTYITGAIDQMNNLDDVFRSNVTSVHMMTTSFIPLLREGDSKTVVNLSTTVGTFGMQDYFAAVPCPAYKITKAALNMLTVQYAQDYKKEGFTIIALTPGWLRTDLGGEYADLSVRQGATGSLEIIERARKDRSMTGKLWNVKVEGYENPEPGKQVYDGGNPVW</sequence>